<proteinExistence type="predicted"/>
<accession>A0ABV7L4W7</accession>
<feature type="transmembrane region" description="Helical" evidence="1">
    <location>
        <begin position="111"/>
        <end position="130"/>
    </location>
</feature>
<evidence type="ECO:0000313" key="4">
    <source>
        <dbReference type="EMBL" id="MFC3229721.1"/>
    </source>
</evidence>
<dbReference type="InterPro" id="IPR012373">
    <property type="entry name" value="Ferrdict_sens_TM"/>
</dbReference>
<gene>
    <name evidence="4" type="ORF">ACFOGJ_20905</name>
</gene>
<protein>
    <submittedName>
        <fullName evidence="4">FecR family protein</fullName>
    </submittedName>
</protein>
<dbReference type="Gene3D" id="2.60.120.1440">
    <property type="match status" value="1"/>
</dbReference>
<dbReference type="InterPro" id="IPR006860">
    <property type="entry name" value="FecR"/>
</dbReference>
<dbReference type="InterPro" id="IPR032623">
    <property type="entry name" value="FecR_N"/>
</dbReference>
<evidence type="ECO:0000259" key="2">
    <source>
        <dbReference type="Pfam" id="PF04773"/>
    </source>
</evidence>
<reference evidence="5" key="1">
    <citation type="journal article" date="2019" name="Int. J. Syst. Evol. Microbiol.">
        <title>The Global Catalogue of Microorganisms (GCM) 10K type strain sequencing project: providing services to taxonomists for standard genome sequencing and annotation.</title>
        <authorList>
            <consortium name="The Broad Institute Genomics Platform"/>
            <consortium name="The Broad Institute Genome Sequencing Center for Infectious Disease"/>
            <person name="Wu L."/>
            <person name="Ma J."/>
        </authorList>
    </citation>
    <scope>NUCLEOTIDE SEQUENCE [LARGE SCALE GENOMIC DNA]</scope>
    <source>
        <strain evidence="5">KCTC 42964</strain>
    </source>
</reference>
<dbReference type="Pfam" id="PF04773">
    <property type="entry name" value="FecR"/>
    <property type="match status" value="1"/>
</dbReference>
<feature type="domain" description="FecR protein" evidence="2">
    <location>
        <begin position="139"/>
        <end position="230"/>
    </location>
</feature>
<evidence type="ECO:0000259" key="3">
    <source>
        <dbReference type="Pfam" id="PF16220"/>
    </source>
</evidence>
<dbReference type="PANTHER" id="PTHR30273">
    <property type="entry name" value="PERIPLASMIC SIGNAL SENSOR AND SIGMA FACTOR ACTIVATOR FECR-RELATED"/>
    <property type="match status" value="1"/>
</dbReference>
<keyword evidence="1" id="KW-0472">Membrane</keyword>
<keyword evidence="1" id="KW-0812">Transmembrane</keyword>
<dbReference type="EMBL" id="JBHRTR010000034">
    <property type="protein sequence ID" value="MFC3229721.1"/>
    <property type="molecule type" value="Genomic_DNA"/>
</dbReference>
<keyword evidence="5" id="KW-1185">Reference proteome</keyword>
<dbReference type="PANTHER" id="PTHR30273:SF2">
    <property type="entry name" value="PROTEIN FECR"/>
    <property type="match status" value="1"/>
</dbReference>
<keyword evidence="1" id="KW-1133">Transmembrane helix</keyword>
<dbReference type="Gene3D" id="3.55.50.30">
    <property type="match status" value="1"/>
</dbReference>
<dbReference type="RefSeq" id="WP_379904189.1">
    <property type="nucleotide sequence ID" value="NZ_JBHRTR010000034.1"/>
</dbReference>
<evidence type="ECO:0000313" key="5">
    <source>
        <dbReference type="Proteomes" id="UP001595528"/>
    </source>
</evidence>
<name>A0ABV7L4W7_9PROT</name>
<organism evidence="4 5">
    <name type="scientific">Marinibaculum pumilum</name>
    <dbReference type="NCBI Taxonomy" id="1766165"/>
    <lineage>
        <taxon>Bacteria</taxon>
        <taxon>Pseudomonadati</taxon>
        <taxon>Pseudomonadota</taxon>
        <taxon>Alphaproteobacteria</taxon>
        <taxon>Rhodospirillales</taxon>
        <taxon>Rhodospirillaceae</taxon>
        <taxon>Marinibaculum</taxon>
    </lineage>
</organism>
<feature type="domain" description="FecR N-terminal" evidence="3">
    <location>
        <begin position="23"/>
        <end position="68"/>
    </location>
</feature>
<comment type="caution">
    <text evidence="4">The sequence shown here is derived from an EMBL/GenBank/DDBJ whole genome shotgun (WGS) entry which is preliminary data.</text>
</comment>
<dbReference type="PIRSF" id="PIRSF018266">
    <property type="entry name" value="FecR"/>
    <property type="match status" value="1"/>
</dbReference>
<dbReference type="Pfam" id="PF16220">
    <property type="entry name" value="DUF4880"/>
    <property type="match status" value="1"/>
</dbReference>
<dbReference type="Proteomes" id="UP001595528">
    <property type="component" value="Unassembled WGS sequence"/>
</dbReference>
<sequence>MNPPTGAEPGNNDAPVPDAMLETAAAWLARRREPPANPREAAAREAAFADWLDADPRHADAYAQASELWAALEVPAGRVLAEQPPLPALPDLASRLPPPRHRGRRGRAPQLTALAACLALVVAGILFWRVGGLDRLASDHATAVGELASISLADGSRIDLNTDTAIAVDLAGAQRQVTLLRGQAMFDVAPDPARPFVVGTPQGEIRVTGTRFDVRLADDGAVVSLLHGRVALSGSGASAAAAMQLSSGQQAEIGPDGPGPARPFDGAQVTAWLRGQFVFYDAPLARVVGELNRYRTGRILILDEGLEDLRVSGVFRIDRPEEALRVIAETLPVEVTRLTDLLVVLR</sequence>
<evidence type="ECO:0000256" key="1">
    <source>
        <dbReference type="SAM" id="Phobius"/>
    </source>
</evidence>